<dbReference type="InterPro" id="IPR003148">
    <property type="entry name" value="RCK_N"/>
</dbReference>
<dbReference type="SUPFAM" id="SSF81324">
    <property type="entry name" value="Voltage-gated potassium channels"/>
    <property type="match status" value="1"/>
</dbReference>
<evidence type="ECO:0000313" key="4">
    <source>
        <dbReference type="EMBL" id="MFC5140755.1"/>
    </source>
</evidence>
<evidence type="ECO:0000259" key="3">
    <source>
        <dbReference type="PROSITE" id="PS51201"/>
    </source>
</evidence>
<keyword evidence="4" id="KW-0406">Ion transport</keyword>
<gene>
    <name evidence="4" type="ORF">ACFPK1_21140</name>
</gene>
<evidence type="ECO:0000256" key="2">
    <source>
        <dbReference type="SAM" id="Phobius"/>
    </source>
</evidence>
<comment type="caution">
    <text evidence="4">The sequence shown here is derived from an EMBL/GenBank/DDBJ whole genome shotgun (WGS) entry which is preliminary data.</text>
</comment>
<accession>A0ABV9ZHU6</accession>
<keyword evidence="4" id="KW-0813">Transport</keyword>
<keyword evidence="4" id="KW-0407">Ion channel</keyword>
<dbReference type="PANTHER" id="PTHR43833:SF9">
    <property type="entry name" value="POTASSIUM CHANNEL PROTEIN YUGO-RELATED"/>
    <property type="match status" value="1"/>
</dbReference>
<dbReference type="Gene3D" id="3.40.50.720">
    <property type="entry name" value="NAD(P)-binding Rossmann-like Domain"/>
    <property type="match status" value="1"/>
</dbReference>
<dbReference type="Proteomes" id="UP001596175">
    <property type="component" value="Unassembled WGS sequence"/>
</dbReference>
<dbReference type="InterPro" id="IPR013099">
    <property type="entry name" value="K_chnl_dom"/>
</dbReference>
<dbReference type="EMBL" id="JBHSKG010000012">
    <property type="protein sequence ID" value="MFC5140755.1"/>
    <property type="molecule type" value="Genomic_DNA"/>
</dbReference>
<dbReference type="InterPro" id="IPR036291">
    <property type="entry name" value="NAD(P)-bd_dom_sf"/>
</dbReference>
<sequence>MVLRSRVSRDSVPGSPGSAAVGATVLMPEGRVGPVVALLRRLFLALGALTAAALIVYFQRDGYIDNNNDDGIGLIDAFYYATVSLSTTGYGDVVPVTESARLWTILVITPLRLLFLIVLVGTTVELLTERSRQAFRIRRWRSRVRNHVVVVGYGTKGQAAVTTLRGDGHDVDHIVVVDTDRGRLDAASALGLVTVRGDATQSSVLRTAGLPHATALVVATNRDDTAVMVTLTAREMAPKITITAAVREAENVHLLRQSGADSVVVSAETAGRLLGMATTTPAVVSVVEDLISPEAGMSIGERVVTEAEVGGSPRHLRDIVLGVVRDGHVHAIDAPEVDALERGDRLLCVRRAGPDE</sequence>
<keyword evidence="5" id="KW-1185">Reference proteome</keyword>
<keyword evidence="2" id="KW-1133">Transmembrane helix</keyword>
<feature type="transmembrane region" description="Helical" evidence="2">
    <location>
        <begin position="38"/>
        <end position="58"/>
    </location>
</feature>
<feature type="domain" description="RCK N-terminal" evidence="3">
    <location>
        <begin position="145"/>
        <end position="265"/>
    </location>
</feature>
<keyword evidence="2" id="KW-0812">Transmembrane</keyword>
<name>A0ABV9ZHU6_9PSEU</name>
<protein>
    <submittedName>
        <fullName evidence="4">Potassium channel family protein</fullName>
    </submittedName>
</protein>
<comment type="subcellular location">
    <subcellularLocation>
        <location evidence="1">Cell membrane</location>
        <topology evidence="1">Multi-pass membrane protein</topology>
    </subcellularLocation>
</comment>
<evidence type="ECO:0000313" key="5">
    <source>
        <dbReference type="Proteomes" id="UP001596175"/>
    </source>
</evidence>
<dbReference type="Gene3D" id="1.10.287.70">
    <property type="match status" value="1"/>
</dbReference>
<reference evidence="5" key="1">
    <citation type="journal article" date="2019" name="Int. J. Syst. Evol. Microbiol.">
        <title>The Global Catalogue of Microorganisms (GCM) 10K type strain sequencing project: providing services to taxonomists for standard genome sequencing and annotation.</title>
        <authorList>
            <consortium name="The Broad Institute Genomics Platform"/>
            <consortium name="The Broad Institute Genome Sequencing Center for Infectious Disease"/>
            <person name="Wu L."/>
            <person name="Ma J."/>
        </authorList>
    </citation>
    <scope>NUCLEOTIDE SEQUENCE [LARGE SCALE GENOMIC DNA]</scope>
    <source>
        <strain evidence="5">XZYJ18</strain>
    </source>
</reference>
<evidence type="ECO:0000256" key="1">
    <source>
        <dbReference type="ARBA" id="ARBA00004651"/>
    </source>
</evidence>
<dbReference type="GO" id="GO:0034220">
    <property type="term" value="P:monoatomic ion transmembrane transport"/>
    <property type="evidence" value="ECO:0007669"/>
    <property type="project" value="UniProtKB-KW"/>
</dbReference>
<dbReference type="PANTHER" id="PTHR43833">
    <property type="entry name" value="POTASSIUM CHANNEL PROTEIN 2-RELATED-RELATED"/>
    <property type="match status" value="1"/>
</dbReference>
<dbReference type="SUPFAM" id="SSF51735">
    <property type="entry name" value="NAD(P)-binding Rossmann-fold domains"/>
    <property type="match status" value="1"/>
</dbReference>
<dbReference type="PROSITE" id="PS51201">
    <property type="entry name" value="RCK_N"/>
    <property type="match status" value="1"/>
</dbReference>
<proteinExistence type="predicted"/>
<dbReference type="Pfam" id="PF02254">
    <property type="entry name" value="TrkA_N"/>
    <property type="match status" value="1"/>
</dbReference>
<feature type="transmembrane region" description="Helical" evidence="2">
    <location>
        <begin position="102"/>
        <end position="128"/>
    </location>
</feature>
<dbReference type="Pfam" id="PF07885">
    <property type="entry name" value="Ion_trans_2"/>
    <property type="match status" value="1"/>
</dbReference>
<dbReference type="RefSeq" id="WP_378022922.1">
    <property type="nucleotide sequence ID" value="NZ_JBHSKG010000012.1"/>
</dbReference>
<organism evidence="4 5">
    <name type="scientific">Actinomycetospora rhizophila</name>
    <dbReference type="NCBI Taxonomy" id="1416876"/>
    <lineage>
        <taxon>Bacteria</taxon>
        <taxon>Bacillati</taxon>
        <taxon>Actinomycetota</taxon>
        <taxon>Actinomycetes</taxon>
        <taxon>Pseudonocardiales</taxon>
        <taxon>Pseudonocardiaceae</taxon>
        <taxon>Actinomycetospora</taxon>
    </lineage>
</organism>
<dbReference type="InterPro" id="IPR050721">
    <property type="entry name" value="Trk_Ktr_HKT_K-transport"/>
</dbReference>
<keyword evidence="2" id="KW-0472">Membrane</keyword>